<comment type="caution">
    <text evidence="3">The sequence shown here is derived from an EMBL/GenBank/DDBJ whole genome shotgun (WGS) entry which is preliminary data.</text>
</comment>
<dbReference type="AlphaFoldDB" id="A0A8H4PJJ4"/>
<evidence type="ECO:0000313" key="3">
    <source>
        <dbReference type="EMBL" id="KAF4505747.1"/>
    </source>
</evidence>
<feature type="region of interest" description="Disordered" evidence="1">
    <location>
        <begin position="288"/>
        <end position="365"/>
    </location>
</feature>
<organism evidence="3 4">
    <name type="scientific">Ophiocordyceps sinensis</name>
    <dbReference type="NCBI Taxonomy" id="72228"/>
    <lineage>
        <taxon>Eukaryota</taxon>
        <taxon>Fungi</taxon>
        <taxon>Dikarya</taxon>
        <taxon>Ascomycota</taxon>
        <taxon>Pezizomycotina</taxon>
        <taxon>Sordariomycetes</taxon>
        <taxon>Hypocreomycetidae</taxon>
        <taxon>Hypocreales</taxon>
        <taxon>Ophiocordycipitaceae</taxon>
        <taxon>Ophiocordyceps</taxon>
    </lineage>
</organism>
<name>A0A8H4PJJ4_9HYPO</name>
<feature type="region of interest" description="Disordered" evidence="1">
    <location>
        <begin position="33"/>
        <end position="103"/>
    </location>
</feature>
<feature type="signal peptide" evidence="2">
    <location>
        <begin position="1"/>
        <end position="19"/>
    </location>
</feature>
<gene>
    <name evidence="3" type="ORF">G6O67_007664</name>
</gene>
<keyword evidence="2" id="KW-0732">Signal</keyword>
<evidence type="ECO:0000313" key="4">
    <source>
        <dbReference type="Proteomes" id="UP000557566"/>
    </source>
</evidence>
<feature type="compositionally biased region" description="Gly residues" evidence="1">
    <location>
        <begin position="337"/>
        <end position="352"/>
    </location>
</feature>
<feature type="compositionally biased region" description="Low complexity" evidence="1">
    <location>
        <begin position="327"/>
        <end position="336"/>
    </location>
</feature>
<protein>
    <recommendedName>
        <fullName evidence="5">Ribosomal protein s17</fullName>
    </recommendedName>
</protein>
<evidence type="ECO:0008006" key="5">
    <source>
        <dbReference type="Google" id="ProtNLM"/>
    </source>
</evidence>
<reference evidence="3 4" key="1">
    <citation type="journal article" date="2020" name="Genome Biol. Evol.">
        <title>A new high-quality draft genome assembly of the Chinese cordyceps Ophiocordyceps sinensis.</title>
        <authorList>
            <person name="Shu R."/>
            <person name="Zhang J."/>
            <person name="Meng Q."/>
            <person name="Zhang H."/>
            <person name="Zhou G."/>
            <person name="Li M."/>
            <person name="Wu P."/>
            <person name="Zhao Y."/>
            <person name="Chen C."/>
            <person name="Qin Q."/>
        </authorList>
    </citation>
    <scope>NUCLEOTIDE SEQUENCE [LARGE SCALE GENOMIC DNA]</scope>
    <source>
        <strain evidence="3 4">IOZ07</strain>
    </source>
</reference>
<evidence type="ECO:0000256" key="2">
    <source>
        <dbReference type="SAM" id="SignalP"/>
    </source>
</evidence>
<keyword evidence="4" id="KW-1185">Reference proteome</keyword>
<dbReference type="PANTHER" id="PTHR34587:SF2">
    <property type="entry name" value="G-PROTEIN COUPLED RECEPTORS FAMILY 1 PROFILE DOMAIN-CONTAINING PROTEIN"/>
    <property type="match status" value="1"/>
</dbReference>
<proteinExistence type="predicted"/>
<accession>A0A8H4PJJ4</accession>
<feature type="compositionally biased region" description="Gly residues" evidence="1">
    <location>
        <begin position="39"/>
        <end position="65"/>
    </location>
</feature>
<sequence>MHASFFLKALIGITVIIEAAEVQLHSRSYRLLDRRQKGRGGGGNGRGKGGGGQGQAGNNGKGNGNGNNDLELDPSVINTGSQITGLEKNADPGQAPSVPSQNNNINFCSGKTITDGLQNKDGSCNPGMGDIPNENNMVSAAIISPKTCENLPANKKITITARFSNINFGTFTNPDNTYYAGMQELLSGQVIGHTHIVVQNTGNSFDTDQPLSAKKFAFFKGVNDAGTRINNKLVSVSEDIDDGLPTGCYEVCTMTGAANHQAVVMPIAQRGPQDRCQKFSVGNANCGCTRNDGNGNQGNGNGNQGKGKGDQGNGNGNQGNGNGNQGNGNDNQSKGNGNQGNGKGNQGNGQRQGGQQQERQGGGRQ</sequence>
<feature type="compositionally biased region" description="Gly residues" evidence="1">
    <location>
        <begin position="295"/>
        <end position="326"/>
    </location>
</feature>
<evidence type="ECO:0000256" key="1">
    <source>
        <dbReference type="SAM" id="MobiDB-lite"/>
    </source>
</evidence>
<dbReference type="InterPro" id="IPR053216">
    <property type="entry name" value="Appressorial_penetr-assoc"/>
</dbReference>
<dbReference type="Proteomes" id="UP000557566">
    <property type="component" value="Unassembled WGS sequence"/>
</dbReference>
<dbReference type="OrthoDB" id="2336871at2759"/>
<feature type="chain" id="PRO_5034585762" description="Ribosomal protein s17" evidence="2">
    <location>
        <begin position="20"/>
        <end position="365"/>
    </location>
</feature>
<dbReference type="PANTHER" id="PTHR34587">
    <property type="entry name" value="VWFA DOMAIN-CONTAINING PROTEIN"/>
    <property type="match status" value="1"/>
</dbReference>
<dbReference type="EMBL" id="JAAVMX010000008">
    <property type="protein sequence ID" value="KAF4505747.1"/>
    <property type="molecule type" value="Genomic_DNA"/>
</dbReference>